<keyword evidence="4" id="KW-1185">Reference proteome</keyword>
<feature type="compositionally biased region" description="Polar residues" evidence="1">
    <location>
        <begin position="180"/>
        <end position="195"/>
    </location>
</feature>
<keyword evidence="2" id="KW-1133">Transmembrane helix</keyword>
<evidence type="ECO:0000313" key="3">
    <source>
        <dbReference type="EnsemblMetazoa" id="PPA23737.1"/>
    </source>
</evidence>
<keyword evidence="2" id="KW-0472">Membrane</keyword>
<dbReference type="Proteomes" id="UP000005239">
    <property type="component" value="Unassembled WGS sequence"/>
</dbReference>
<feature type="compositionally biased region" description="Low complexity" evidence="1">
    <location>
        <begin position="15"/>
        <end position="25"/>
    </location>
</feature>
<keyword evidence="2" id="KW-0812">Transmembrane</keyword>
<evidence type="ECO:0000256" key="1">
    <source>
        <dbReference type="SAM" id="MobiDB-lite"/>
    </source>
</evidence>
<accession>A0A8R1UEJ3</accession>
<organism evidence="3 4">
    <name type="scientific">Pristionchus pacificus</name>
    <name type="common">Parasitic nematode worm</name>
    <dbReference type="NCBI Taxonomy" id="54126"/>
    <lineage>
        <taxon>Eukaryota</taxon>
        <taxon>Metazoa</taxon>
        <taxon>Ecdysozoa</taxon>
        <taxon>Nematoda</taxon>
        <taxon>Chromadorea</taxon>
        <taxon>Rhabditida</taxon>
        <taxon>Rhabditina</taxon>
        <taxon>Diplogasteromorpha</taxon>
        <taxon>Diplogasteroidea</taxon>
        <taxon>Neodiplogasteridae</taxon>
        <taxon>Pristionchus</taxon>
    </lineage>
</organism>
<dbReference type="EnsemblMetazoa" id="PPA23737.1">
    <property type="protein sequence ID" value="PPA23737.1"/>
    <property type="gene ID" value="WBGene00113291"/>
</dbReference>
<feature type="region of interest" description="Disordered" evidence="1">
    <location>
        <begin position="15"/>
        <end position="39"/>
    </location>
</feature>
<feature type="transmembrane region" description="Helical" evidence="2">
    <location>
        <begin position="217"/>
        <end position="238"/>
    </location>
</feature>
<feature type="compositionally biased region" description="Low complexity" evidence="1">
    <location>
        <begin position="94"/>
        <end position="114"/>
    </location>
</feature>
<accession>A0A2A6BFA0</accession>
<dbReference type="AlphaFoldDB" id="A0A2A6BFA0"/>
<reference evidence="4" key="1">
    <citation type="journal article" date="2008" name="Nat. Genet.">
        <title>The Pristionchus pacificus genome provides a unique perspective on nematode lifestyle and parasitism.</title>
        <authorList>
            <person name="Dieterich C."/>
            <person name="Clifton S.W."/>
            <person name="Schuster L.N."/>
            <person name="Chinwalla A."/>
            <person name="Delehaunty K."/>
            <person name="Dinkelacker I."/>
            <person name="Fulton L."/>
            <person name="Fulton R."/>
            <person name="Godfrey J."/>
            <person name="Minx P."/>
            <person name="Mitreva M."/>
            <person name="Roeseler W."/>
            <person name="Tian H."/>
            <person name="Witte H."/>
            <person name="Yang S.P."/>
            <person name="Wilson R.K."/>
            <person name="Sommer R.J."/>
        </authorList>
    </citation>
    <scope>NUCLEOTIDE SEQUENCE [LARGE SCALE GENOMIC DNA]</scope>
    <source>
        <strain evidence="4">PS312</strain>
    </source>
</reference>
<evidence type="ECO:0000313" key="4">
    <source>
        <dbReference type="Proteomes" id="UP000005239"/>
    </source>
</evidence>
<feature type="compositionally biased region" description="Low complexity" evidence="1">
    <location>
        <begin position="135"/>
        <end position="148"/>
    </location>
</feature>
<name>A0A2A6BFA0_PRIPA</name>
<sequence>MSVWTGDVVPVRRSSRRLSVSGSDVESIPSGLTTPVKQTPRKLMHPKSSMIPRLKQIEEKMASSDDEIFVVPTSEQKRGRGRPRKDSPGRPKMTAIKTSASSVVAVKDAAAAVTPSLRKEKTPPRSRSSSRSRKTSSVPSSAPSTPSKNPTSVLNFDDSPVVTRRSTRIAGKTPAVNGHANGSSVQTAKTTHPSVGRFSTEQWRVQFTEKHPFFTKILIPAMICLVYAVIIIAVGAYFDVHKKAPIWMGMAAERVNDIYDDFWARRAAAAAANSASSAKSEI</sequence>
<protein>
    <submittedName>
        <fullName evidence="3">Uncharacterized protein</fullName>
    </submittedName>
</protein>
<reference evidence="3" key="2">
    <citation type="submission" date="2022-06" db="UniProtKB">
        <authorList>
            <consortium name="EnsemblMetazoa"/>
        </authorList>
    </citation>
    <scope>IDENTIFICATION</scope>
    <source>
        <strain evidence="3">PS312</strain>
    </source>
</reference>
<evidence type="ECO:0000256" key="2">
    <source>
        <dbReference type="SAM" id="Phobius"/>
    </source>
</evidence>
<gene>
    <name evidence="3" type="primary">WBGene00113291</name>
</gene>
<feature type="region of interest" description="Disordered" evidence="1">
    <location>
        <begin position="60"/>
        <end position="195"/>
    </location>
</feature>
<proteinExistence type="predicted"/>